<dbReference type="InterPro" id="IPR050468">
    <property type="entry name" value="Cuticle_Struct_Prot"/>
</dbReference>
<dbReference type="KEGG" id="gmw:113511552"/>
<dbReference type="PANTHER" id="PTHR10380">
    <property type="entry name" value="CUTICLE PROTEIN"/>
    <property type="match status" value="1"/>
</dbReference>
<evidence type="ECO:0000313" key="6">
    <source>
        <dbReference type="Proteomes" id="UP001652740"/>
    </source>
</evidence>
<evidence type="ECO:0000256" key="3">
    <source>
        <dbReference type="PROSITE-ProRule" id="PRU00497"/>
    </source>
</evidence>
<evidence type="ECO:0000313" key="7">
    <source>
        <dbReference type="RefSeq" id="XP_026750980.2"/>
    </source>
</evidence>
<dbReference type="Proteomes" id="UP001652740">
    <property type="component" value="Unplaced"/>
</dbReference>
<keyword evidence="1 3" id="KW-0193">Cuticle</keyword>
<evidence type="ECO:0000256" key="5">
    <source>
        <dbReference type="SAM" id="SignalP"/>
    </source>
</evidence>
<dbReference type="GeneID" id="113511552"/>
<gene>
    <name evidence="7" type="primary">LOC113511552</name>
</gene>
<evidence type="ECO:0000256" key="1">
    <source>
        <dbReference type="ARBA" id="ARBA00022460"/>
    </source>
</evidence>
<organism evidence="6 7">
    <name type="scientific">Galleria mellonella</name>
    <name type="common">Greater wax moth</name>
    <dbReference type="NCBI Taxonomy" id="7137"/>
    <lineage>
        <taxon>Eukaryota</taxon>
        <taxon>Metazoa</taxon>
        <taxon>Ecdysozoa</taxon>
        <taxon>Arthropoda</taxon>
        <taxon>Hexapoda</taxon>
        <taxon>Insecta</taxon>
        <taxon>Pterygota</taxon>
        <taxon>Neoptera</taxon>
        <taxon>Endopterygota</taxon>
        <taxon>Lepidoptera</taxon>
        <taxon>Glossata</taxon>
        <taxon>Ditrysia</taxon>
        <taxon>Pyraloidea</taxon>
        <taxon>Pyralidae</taxon>
        <taxon>Galleriinae</taxon>
        <taxon>Galleria</taxon>
    </lineage>
</organism>
<evidence type="ECO:0000256" key="4">
    <source>
        <dbReference type="SAM" id="MobiDB-lite"/>
    </source>
</evidence>
<sequence length="156" mass="17371">MKSFVVFSALVVVAIAAPQFQQPYQPQQQYAQNQVIPIINQRTDVGINGNYEYSYETGNGIYAQERGYLKNAGVKDAEAQVAEGSVSYTSPEGVPIQLTYVADENGFRPEGAHLPTPPPIPEAIARALQYIQSQPQQQYQSQQYQPQQRQPSNFFG</sequence>
<dbReference type="GO" id="GO:0062129">
    <property type="term" value="C:chitin-based extracellular matrix"/>
    <property type="evidence" value="ECO:0007669"/>
    <property type="project" value="TreeGrafter"/>
</dbReference>
<dbReference type="PRINTS" id="PR00947">
    <property type="entry name" value="CUTICLE"/>
</dbReference>
<dbReference type="GO" id="GO:0008010">
    <property type="term" value="F:structural constituent of chitin-based larval cuticle"/>
    <property type="evidence" value="ECO:0007669"/>
    <property type="project" value="TreeGrafter"/>
</dbReference>
<protein>
    <submittedName>
        <fullName evidence="7">Endocuticle structural glycoprotein SgAbd-2-like</fullName>
    </submittedName>
</protein>
<name>A0A6J1WCU6_GALME</name>
<keyword evidence="6" id="KW-1185">Reference proteome</keyword>
<proteinExistence type="predicted"/>
<dbReference type="InterPro" id="IPR031311">
    <property type="entry name" value="CHIT_BIND_RR_consensus"/>
</dbReference>
<dbReference type="InterPro" id="IPR000618">
    <property type="entry name" value="Insect_cuticle"/>
</dbReference>
<feature type="chain" id="PRO_5045154801" evidence="5">
    <location>
        <begin position="17"/>
        <end position="156"/>
    </location>
</feature>
<dbReference type="PROSITE" id="PS00233">
    <property type="entry name" value="CHIT_BIND_RR_1"/>
    <property type="match status" value="1"/>
</dbReference>
<dbReference type="PANTHER" id="PTHR10380:SF241">
    <property type="entry name" value="CUTICULAR PROTEIN 47EG-RELATED"/>
    <property type="match status" value="1"/>
</dbReference>
<dbReference type="RefSeq" id="XP_026750980.2">
    <property type="nucleotide sequence ID" value="XM_026895179.3"/>
</dbReference>
<feature type="signal peptide" evidence="5">
    <location>
        <begin position="1"/>
        <end position="16"/>
    </location>
</feature>
<dbReference type="PROSITE" id="PS51155">
    <property type="entry name" value="CHIT_BIND_RR_2"/>
    <property type="match status" value="1"/>
</dbReference>
<dbReference type="Pfam" id="PF00379">
    <property type="entry name" value="Chitin_bind_4"/>
    <property type="match status" value="1"/>
</dbReference>
<dbReference type="AlphaFoldDB" id="A0A6J1WCU6"/>
<feature type="region of interest" description="Disordered" evidence="4">
    <location>
        <begin position="133"/>
        <end position="156"/>
    </location>
</feature>
<evidence type="ECO:0000256" key="2">
    <source>
        <dbReference type="ARBA" id="ARBA00022729"/>
    </source>
</evidence>
<keyword evidence="2 5" id="KW-0732">Signal</keyword>
<reference evidence="7" key="1">
    <citation type="submission" date="2025-08" db="UniProtKB">
        <authorList>
            <consortium name="RefSeq"/>
        </authorList>
    </citation>
    <scope>IDENTIFICATION</scope>
    <source>
        <tissue evidence="7">Whole larvae</tissue>
    </source>
</reference>
<dbReference type="InParanoid" id="A0A6J1WCU6"/>
<accession>A0A6J1WCU6</accession>